<feature type="compositionally biased region" description="Polar residues" evidence="1">
    <location>
        <begin position="641"/>
        <end position="677"/>
    </location>
</feature>
<protein>
    <submittedName>
        <fullName evidence="2">Uncharacterized protein</fullName>
    </submittedName>
</protein>
<dbReference type="Proteomes" id="UP000738359">
    <property type="component" value="Unassembled WGS sequence"/>
</dbReference>
<proteinExistence type="predicted"/>
<feature type="compositionally biased region" description="Low complexity" evidence="1">
    <location>
        <begin position="451"/>
        <end position="462"/>
    </location>
</feature>
<feature type="compositionally biased region" description="Pro residues" evidence="1">
    <location>
        <begin position="51"/>
        <end position="64"/>
    </location>
</feature>
<feature type="region of interest" description="Disordered" evidence="1">
    <location>
        <begin position="122"/>
        <end position="758"/>
    </location>
</feature>
<organism evidence="2 3">
    <name type="scientific">Mortierella alpina</name>
    <name type="common">Oleaginous fungus</name>
    <name type="synonym">Mortierella renispora</name>
    <dbReference type="NCBI Taxonomy" id="64518"/>
    <lineage>
        <taxon>Eukaryota</taxon>
        <taxon>Fungi</taxon>
        <taxon>Fungi incertae sedis</taxon>
        <taxon>Mucoromycota</taxon>
        <taxon>Mortierellomycotina</taxon>
        <taxon>Mortierellomycetes</taxon>
        <taxon>Mortierellales</taxon>
        <taxon>Mortierellaceae</taxon>
        <taxon>Mortierella</taxon>
    </lineage>
</organism>
<feature type="compositionally biased region" description="Low complexity" evidence="1">
    <location>
        <begin position="1"/>
        <end position="14"/>
    </location>
</feature>
<feature type="compositionally biased region" description="Polar residues" evidence="1">
    <location>
        <begin position="41"/>
        <end position="50"/>
    </location>
</feature>
<feature type="compositionally biased region" description="Basic and acidic residues" evidence="1">
    <location>
        <begin position="224"/>
        <end position="233"/>
    </location>
</feature>
<accession>A0A9P6LV62</accession>
<feature type="compositionally biased region" description="Basic and acidic residues" evidence="1">
    <location>
        <begin position="620"/>
        <end position="639"/>
    </location>
</feature>
<comment type="caution">
    <text evidence="2">The sequence shown here is derived from an EMBL/GenBank/DDBJ whole genome shotgun (WGS) entry which is preliminary data.</text>
</comment>
<sequence length="758" mass="83805">MAMNEGGIITTDTCDGTRDDQRTGASGHLGLGLNSGAVDASASSEGQQPLSVPPTPPSPNPNRNPMPTFQNRRRSSINPADIEAVVREMEANAQSASSFGNRPVSRSRFAAPALTTIAAMDEPMDGMTAESPAEEEEEEEEEVVPVSVGLGSQGEGLPVQLHSQPLPSPPPTESPPLTESEPDLVFRGTQPQLGSPPVQKKDFVLNEKVDDFVQSRSSSVQHRRFTDADEGSRTLKAKYSRSQDHDDPIDGRRRREERDRKAERKKAEGQEDLDDDFESHSYPRYNSPTVSPQLQRRKQQQQRPQDQQHKSYRAINEQRQPQGQFSPTSTGRKSMQSPTFSTPPRPSSQTPKKKGTPIAIPSLPMTEYDRPRPRKPFTPPTYTPSHIPRTTILSPSPTPRSSVLKKGRSTDLTLKRHSPLLDSDSDLEEDIFSGTPQGIRKKPQDTAVTGSTRSSSISSSSSKDFEDTAHSRPQSKKSQPHGRSHDTKTTKARGSRKEHVSASNGMEGDEDDDDRRDATAAVADVDDDEDDEKDSRPDSWKVNEENKERFRNFFSAQSLLPAGAPRMSTQKSVVGKKSRDTETLNNKDKDSLKRDDRSVRLFDKSRQGASPSERSTTKKSQPEKTLVKSTPDHYQRKELWGSTTPSTPSAMRSQDRVSPSTPQGQQKKMADRNNSMPSPADHAALDLFVLDHGNDNDDDGDEDEDEDDKPRRKRRHRPSHESATSSSDSDHPARPSSEGPRTPKKRDRGSNIAASSPS</sequence>
<feature type="compositionally biased region" description="Basic and acidic residues" evidence="1">
    <location>
        <begin position="533"/>
        <end position="551"/>
    </location>
</feature>
<feature type="compositionally biased region" description="Acidic residues" evidence="1">
    <location>
        <begin position="696"/>
        <end position="707"/>
    </location>
</feature>
<feature type="non-terminal residue" evidence="2">
    <location>
        <position position="758"/>
    </location>
</feature>
<dbReference type="OrthoDB" id="2445471at2759"/>
<dbReference type="AlphaFoldDB" id="A0A9P6LV62"/>
<name>A0A9P6LV62_MORAP</name>
<evidence type="ECO:0000313" key="2">
    <source>
        <dbReference type="EMBL" id="KAF9944829.1"/>
    </source>
</evidence>
<dbReference type="EMBL" id="JAAAHY010002292">
    <property type="protein sequence ID" value="KAF9944829.1"/>
    <property type="molecule type" value="Genomic_DNA"/>
</dbReference>
<evidence type="ECO:0000313" key="3">
    <source>
        <dbReference type="Proteomes" id="UP000738359"/>
    </source>
</evidence>
<feature type="compositionally biased region" description="Acidic residues" evidence="1">
    <location>
        <begin position="132"/>
        <end position="143"/>
    </location>
</feature>
<keyword evidence="3" id="KW-1185">Reference proteome</keyword>
<feature type="compositionally biased region" description="Polar residues" evidence="1">
    <location>
        <begin position="391"/>
        <end position="401"/>
    </location>
</feature>
<evidence type="ECO:0000256" key="1">
    <source>
        <dbReference type="SAM" id="MobiDB-lite"/>
    </source>
</evidence>
<gene>
    <name evidence="2" type="ORF">BGZ70_004291</name>
</gene>
<feature type="compositionally biased region" description="Basic residues" evidence="1">
    <location>
        <begin position="473"/>
        <end position="482"/>
    </location>
</feature>
<feature type="region of interest" description="Disordered" evidence="1">
    <location>
        <begin position="1"/>
        <end position="104"/>
    </location>
</feature>
<feature type="compositionally biased region" description="Basic and acidic residues" evidence="1">
    <location>
        <begin position="483"/>
        <end position="500"/>
    </location>
</feature>
<feature type="compositionally biased region" description="Polar residues" evidence="1">
    <location>
        <begin position="317"/>
        <end position="336"/>
    </location>
</feature>
<feature type="compositionally biased region" description="Basic and acidic residues" evidence="1">
    <location>
        <begin position="577"/>
        <end position="606"/>
    </location>
</feature>
<reference evidence="2" key="1">
    <citation type="journal article" date="2020" name="Fungal Divers.">
        <title>Resolving the Mortierellaceae phylogeny through synthesis of multi-gene phylogenetics and phylogenomics.</title>
        <authorList>
            <person name="Vandepol N."/>
            <person name="Liber J."/>
            <person name="Desiro A."/>
            <person name="Na H."/>
            <person name="Kennedy M."/>
            <person name="Barry K."/>
            <person name="Grigoriev I.V."/>
            <person name="Miller A.N."/>
            <person name="O'Donnell K."/>
            <person name="Stajich J.E."/>
            <person name="Bonito G."/>
        </authorList>
    </citation>
    <scope>NUCLEOTIDE SEQUENCE</scope>
    <source>
        <strain evidence="2">CK1249</strain>
    </source>
</reference>
<feature type="compositionally biased region" description="Basic and acidic residues" evidence="1">
    <location>
        <begin position="199"/>
        <end position="213"/>
    </location>
</feature>
<feature type="compositionally biased region" description="Basic and acidic residues" evidence="1">
    <location>
        <begin position="241"/>
        <end position="269"/>
    </location>
</feature>